<keyword evidence="3" id="KW-0732">Signal</keyword>
<dbReference type="EMBL" id="CP060412">
    <property type="protein sequence ID" value="QNK01508.1"/>
    <property type="molecule type" value="Genomic_DNA"/>
</dbReference>
<evidence type="ECO:0000256" key="1">
    <source>
        <dbReference type="ARBA" id="ARBA00022801"/>
    </source>
</evidence>
<dbReference type="PANTHER" id="PTHR22946:SF9">
    <property type="entry name" value="POLYKETIDE TRANSFERASE AF380"/>
    <property type="match status" value="1"/>
</dbReference>
<evidence type="ECO:0000259" key="4">
    <source>
        <dbReference type="Pfam" id="PF12697"/>
    </source>
</evidence>
<dbReference type="KEGG" id="dtl:H8F01_21145"/>
<evidence type="ECO:0000313" key="5">
    <source>
        <dbReference type="EMBL" id="QNK01508.1"/>
    </source>
</evidence>
<name>A0A7G8Q400_9GAMM</name>
<dbReference type="RefSeq" id="WP_187056970.1">
    <property type="nucleotide sequence ID" value="NZ_CP060412.1"/>
</dbReference>
<accession>A0A7G8Q400</accession>
<feature type="chain" id="PRO_5028877101" evidence="3">
    <location>
        <begin position="26"/>
        <end position="309"/>
    </location>
</feature>
<keyword evidence="6" id="KW-1185">Reference proteome</keyword>
<protein>
    <submittedName>
        <fullName evidence="5">Alpha/beta fold hydrolase</fullName>
    </submittedName>
</protein>
<dbReference type="SUPFAM" id="SSF53474">
    <property type="entry name" value="alpha/beta-Hydrolases"/>
    <property type="match status" value="1"/>
</dbReference>
<dbReference type="PANTHER" id="PTHR22946">
    <property type="entry name" value="DIENELACTONE HYDROLASE DOMAIN-CONTAINING PROTEIN-RELATED"/>
    <property type="match status" value="1"/>
</dbReference>
<comment type="similarity">
    <text evidence="2">Belongs to the AB hydrolase superfamily. FUS2 hydrolase family.</text>
</comment>
<evidence type="ECO:0000256" key="2">
    <source>
        <dbReference type="ARBA" id="ARBA00038115"/>
    </source>
</evidence>
<reference evidence="5 6" key="1">
    <citation type="submission" date="2020-08" db="EMBL/GenBank/DDBJ databases">
        <title>Dyella sp. G9 isolated from forest soil.</title>
        <authorList>
            <person name="Fu J."/>
            <person name="Qiu L."/>
        </authorList>
    </citation>
    <scope>NUCLEOTIDE SEQUENCE [LARGE SCALE GENOMIC DNA]</scope>
    <source>
        <strain evidence="5 6">G9</strain>
    </source>
</reference>
<dbReference type="InterPro" id="IPR029058">
    <property type="entry name" value="AB_hydrolase_fold"/>
</dbReference>
<keyword evidence="1 5" id="KW-0378">Hydrolase</keyword>
<dbReference type="GO" id="GO:0052689">
    <property type="term" value="F:carboxylic ester hydrolase activity"/>
    <property type="evidence" value="ECO:0007669"/>
    <property type="project" value="UniProtKB-ARBA"/>
</dbReference>
<dbReference type="Proteomes" id="UP000515873">
    <property type="component" value="Chromosome"/>
</dbReference>
<evidence type="ECO:0000256" key="3">
    <source>
        <dbReference type="SAM" id="SignalP"/>
    </source>
</evidence>
<feature type="signal peptide" evidence="3">
    <location>
        <begin position="1"/>
        <end position="25"/>
    </location>
</feature>
<gene>
    <name evidence="5" type="ORF">H8F01_21145</name>
</gene>
<evidence type="ECO:0000313" key="6">
    <source>
        <dbReference type="Proteomes" id="UP000515873"/>
    </source>
</evidence>
<feature type="domain" description="AB hydrolase-1" evidence="4">
    <location>
        <begin position="80"/>
        <end position="294"/>
    </location>
</feature>
<dbReference type="Gene3D" id="3.40.50.1820">
    <property type="entry name" value="alpha/beta hydrolase"/>
    <property type="match status" value="1"/>
</dbReference>
<sequence length="309" mass="32208">MKASLTSAGFAVCLLLCQSLAPAQAFGVGSADDAKAGVDGTSKSEGEPKASMETMQIASHGSLMNALVYVAAGAGPHPTVILLHGFPGNERNLDLAQDMRRAGWNVLYFNYRGSWGSPGSFSFSHGLDDVAAAVAYLRQPANASRLRTDPSRIVLVGHSMGGFMAVHGAAADPAIRGIAMISGADLAGELEQLQSHDSKAGAIKAMGASLAEDGMAPLSGCTPDGLAKELSDHVSAWRFGAKVGEIKDRPVFVVTSDDGLAAVDDAFASALRQAGDTRVTTLHLATDHAYSDQRTELSRAVLQWLETIK</sequence>
<dbReference type="InterPro" id="IPR000073">
    <property type="entry name" value="AB_hydrolase_1"/>
</dbReference>
<organism evidence="5 6">
    <name type="scientific">Dyella telluris</name>
    <dbReference type="NCBI Taxonomy" id="2763498"/>
    <lineage>
        <taxon>Bacteria</taxon>
        <taxon>Pseudomonadati</taxon>
        <taxon>Pseudomonadota</taxon>
        <taxon>Gammaproteobacteria</taxon>
        <taxon>Lysobacterales</taxon>
        <taxon>Rhodanobacteraceae</taxon>
        <taxon>Dyella</taxon>
    </lineage>
</organism>
<proteinExistence type="inferred from homology"/>
<dbReference type="AlphaFoldDB" id="A0A7G8Q400"/>
<dbReference type="InterPro" id="IPR050261">
    <property type="entry name" value="FrsA_esterase"/>
</dbReference>
<dbReference type="Pfam" id="PF12697">
    <property type="entry name" value="Abhydrolase_6"/>
    <property type="match status" value="1"/>
</dbReference>